<sequence length="520" mass="54977">MGVNNSKKGGGDLHDGIKKESGGSSPGGAGGDGDPPKIAAGRRRLSVSHSAAARQDDDSNDKRGMAMVDPDAGENQILSLFRGANRRMSISGAPAVGMQRGFDQKDMERLGDDTKLSDQGLGFVCRKGLKPESPNQDDFFILRIDDWGLYGVFDGHGPFGHDVSHFVQNKIPKLIVTHPQFQEDPKAALTAAFLDCHNQMVAHCAATGAFDCSLSGCTGSVVLHRQKDNKIFTAHVGDSRAVLAYSENGKMKAKDLTIDHKPNSTSEKNRIHKAGGQVRQLEGDIPHRVFLKGKLYPGLAMSRALGDTVGTQAGVTAEPEVNEYSIEQGKDQLVLVCSDGVWEFITSQGAIDLVSKVGQRKAQKAAEALAQEAWMHWIKEEENVVDDITVQLIWLYPTGKKGQTVEEAGTSAAAPVAGGSQGAGGAAVSCPSVPIPPSVEACAPLEAPGVTTTMPPESPLGPVSEEGPPVVVQGWDRGDDQNGNRVGRGGSGSGRGGPIRVKAAKNSRDSTSYKQRGMSD</sequence>
<keyword evidence="2" id="KW-0479">Metal-binding</keyword>
<evidence type="ECO:0000313" key="8">
    <source>
        <dbReference type="EMBL" id="CEM17000.1"/>
    </source>
</evidence>
<comment type="similarity">
    <text evidence="5">Belongs to the PP2C family.</text>
</comment>
<evidence type="ECO:0000256" key="2">
    <source>
        <dbReference type="ARBA" id="ARBA00022723"/>
    </source>
</evidence>
<feature type="region of interest" description="Disordered" evidence="6">
    <location>
        <begin position="1"/>
        <end position="71"/>
    </location>
</feature>
<feature type="domain" description="PPM-type phosphatase" evidence="7">
    <location>
        <begin position="120"/>
        <end position="395"/>
    </location>
</feature>
<feature type="region of interest" description="Disordered" evidence="6">
    <location>
        <begin position="450"/>
        <end position="520"/>
    </location>
</feature>
<dbReference type="PhylomeDB" id="A0A0G4FRS2"/>
<dbReference type="InterPro" id="IPR036457">
    <property type="entry name" value="PPM-type-like_dom_sf"/>
</dbReference>
<dbReference type="GO" id="GO:0004722">
    <property type="term" value="F:protein serine/threonine phosphatase activity"/>
    <property type="evidence" value="ECO:0007669"/>
    <property type="project" value="InterPro"/>
</dbReference>
<name>A0A0G4FRS2_9ALVE</name>
<comment type="subcellular location">
    <subcellularLocation>
        <location evidence="1">Membrane</location>
        <topology evidence="1">Peripheral membrane protein</topology>
    </subcellularLocation>
</comment>
<dbReference type="GO" id="GO:0016020">
    <property type="term" value="C:membrane"/>
    <property type="evidence" value="ECO:0007669"/>
    <property type="project" value="UniProtKB-SubCell"/>
</dbReference>
<dbReference type="VEuPathDB" id="CryptoDB:Cvel_18339"/>
<evidence type="ECO:0000259" key="7">
    <source>
        <dbReference type="PROSITE" id="PS51746"/>
    </source>
</evidence>
<keyword evidence="4 5" id="KW-0904">Protein phosphatase</keyword>
<dbReference type="CDD" id="cd00143">
    <property type="entry name" value="PP2Cc"/>
    <property type="match status" value="1"/>
</dbReference>
<feature type="compositionally biased region" description="Basic and acidic residues" evidence="6">
    <location>
        <begin position="9"/>
        <end position="21"/>
    </location>
</feature>
<organism evidence="8">
    <name type="scientific">Chromera velia CCMP2878</name>
    <dbReference type="NCBI Taxonomy" id="1169474"/>
    <lineage>
        <taxon>Eukaryota</taxon>
        <taxon>Sar</taxon>
        <taxon>Alveolata</taxon>
        <taxon>Colpodellida</taxon>
        <taxon>Chromeraceae</taxon>
        <taxon>Chromera</taxon>
    </lineage>
</organism>
<proteinExistence type="inferred from homology"/>
<dbReference type="Pfam" id="PF00481">
    <property type="entry name" value="PP2C"/>
    <property type="match status" value="1"/>
</dbReference>
<dbReference type="InterPro" id="IPR001932">
    <property type="entry name" value="PPM-type_phosphatase-like_dom"/>
</dbReference>
<evidence type="ECO:0000256" key="3">
    <source>
        <dbReference type="ARBA" id="ARBA00022801"/>
    </source>
</evidence>
<dbReference type="SMART" id="SM00332">
    <property type="entry name" value="PP2Cc"/>
    <property type="match status" value="1"/>
</dbReference>
<feature type="compositionally biased region" description="Gly residues" evidence="6">
    <location>
        <begin position="486"/>
        <end position="497"/>
    </location>
</feature>
<dbReference type="InterPro" id="IPR000222">
    <property type="entry name" value="PP2C_BS"/>
</dbReference>
<reference evidence="8" key="1">
    <citation type="submission" date="2014-11" db="EMBL/GenBank/DDBJ databases">
        <authorList>
            <person name="Otto D Thomas"/>
            <person name="Naeem Raeece"/>
        </authorList>
    </citation>
    <scope>NUCLEOTIDE SEQUENCE</scope>
</reference>
<feature type="compositionally biased region" description="Low complexity" evidence="6">
    <location>
        <begin position="460"/>
        <end position="472"/>
    </location>
</feature>
<dbReference type="GO" id="GO:0046872">
    <property type="term" value="F:metal ion binding"/>
    <property type="evidence" value="ECO:0007669"/>
    <property type="project" value="UniProtKB-KW"/>
</dbReference>
<dbReference type="InterPro" id="IPR015655">
    <property type="entry name" value="PP2C"/>
</dbReference>
<feature type="compositionally biased region" description="Basic and acidic residues" evidence="6">
    <location>
        <begin position="54"/>
        <end position="64"/>
    </location>
</feature>
<evidence type="ECO:0000256" key="6">
    <source>
        <dbReference type="SAM" id="MobiDB-lite"/>
    </source>
</evidence>
<accession>A0A0G4FRS2</accession>
<dbReference type="EMBL" id="CDMZ01000567">
    <property type="protein sequence ID" value="CEM17000.1"/>
    <property type="molecule type" value="Genomic_DNA"/>
</dbReference>
<dbReference type="Gene3D" id="3.60.40.10">
    <property type="entry name" value="PPM-type phosphatase domain"/>
    <property type="match status" value="1"/>
</dbReference>
<evidence type="ECO:0000256" key="4">
    <source>
        <dbReference type="ARBA" id="ARBA00022912"/>
    </source>
</evidence>
<dbReference type="PROSITE" id="PS51746">
    <property type="entry name" value="PPM_2"/>
    <property type="match status" value="1"/>
</dbReference>
<dbReference type="PANTHER" id="PTHR47992">
    <property type="entry name" value="PROTEIN PHOSPHATASE"/>
    <property type="match status" value="1"/>
</dbReference>
<protein>
    <recommendedName>
        <fullName evidence="7">PPM-type phosphatase domain-containing protein</fullName>
    </recommendedName>
</protein>
<evidence type="ECO:0000256" key="1">
    <source>
        <dbReference type="ARBA" id="ARBA00004170"/>
    </source>
</evidence>
<feature type="compositionally biased region" description="Gly residues" evidence="6">
    <location>
        <begin position="24"/>
        <end position="33"/>
    </location>
</feature>
<dbReference type="AlphaFoldDB" id="A0A0G4FRS2"/>
<gene>
    <name evidence="8" type="ORF">Cvel_18339</name>
</gene>
<evidence type="ECO:0000256" key="5">
    <source>
        <dbReference type="RuleBase" id="RU003465"/>
    </source>
</evidence>
<keyword evidence="3 5" id="KW-0378">Hydrolase</keyword>
<dbReference type="SUPFAM" id="SSF81606">
    <property type="entry name" value="PP2C-like"/>
    <property type="match status" value="1"/>
</dbReference>
<dbReference type="PROSITE" id="PS01032">
    <property type="entry name" value="PPM_1"/>
    <property type="match status" value="1"/>
</dbReference>